<evidence type="ECO:0000256" key="6">
    <source>
        <dbReference type="PIRSR" id="PIRSR600888-3"/>
    </source>
</evidence>
<dbReference type="GO" id="GO:0000271">
    <property type="term" value="P:polysaccharide biosynthetic process"/>
    <property type="evidence" value="ECO:0007669"/>
    <property type="project" value="TreeGrafter"/>
</dbReference>
<comment type="function">
    <text evidence="2 7">Catalyzes the epimerization of the C3' and C5'positions of dTDP-6-deoxy-D-xylo-4-hexulose, forming dTDP-6-deoxy-L-lyxo-4-hexulose.</text>
</comment>
<dbReference type="AlphaFoldDB" id="A0A484HGF2"/>
<comment type="pathway">
    <text evidence="7">Carbohydrate biosynthesis; dTDP-L-rhamnose biosynthesis.</text>
</comment>
<proteinExistence type="inferred from homology"/>
<dbReference type="InterPro" id="IPR000888">
    <property type="entry name" value="RmlC-like"/>
</dbReference>
<dbReference type="UniPathway" id="UPA00124"/>
<dbReference type="InterPro" id="IPR011051">
    <property type="entry name" value="RmlC_Cupin_sf"/>
</dbReference>
<dbReference type="Gene3D" id="2.60.120.10">
    <property type="entry name" value="Jelly Rolls"/>
    <property type="match status" value="1"/>
</dbReference>
<name>A0A484HGF2_9BACT</name>
<feature type="site" description="Participates in a stacking interaction with the thymidine ring of dTDP-4-oxo-6-deoxyglucose" evidence="6">
    <location>
        <position position="136"/>
    </location>
</feature>
<evidence type="ECO:0000256" key="1">
    <source>
        <dbReference type="ARBA" id="ARBA00001298"/>
    </source>
</evidence>
<dbReference type="Pfam" id="PF00908">
    <property type="entry name" value="dTDP_sugar_isom"/>
    <property type="match status" value="1"/>
</dbReference>
<feature type="active site" description="Proton donor" evidence="5">
    <location>
        <position position="130"/>
    </location>
</feature>
<dbReference type="PANTHER" id="PTHR21047">
    <property type="entry name" value="DTDP-6-DEOXY-D-GLUCOSE-3,5 EPIMERASE"/>
    <property type="match status" value="1"/>
</dbReference>
<protein>
    <recommendedName>
        <fullName evidence="4 7">dTDP-4-dehydrorhamnose 3,5-epimerase</fullName>
        <ecNumber evidence="3 7">5.1.3.13</ecNumber>
    </recommendedName>
    <alternativeName>
        <fullName evidence="7">Thymidine diphospho-4-keto-rhamnose 3,5-epimerase</fullName>
    </alternativeName>
</protein>
<dbReference type="InterPro" id="IPR014710">
    <property type="entry name" value="RmlC-like_jellyroll"/>
</dbReference>
<accession>A0A484HGF2</accession>
<dbReference type="GO" id="GO:0008830">
    <property type="term" value="F:dTDP-4-dehydrorhamnose 3,5-epimerase activity"/>
    <property type="evidence" value="ECO:0007669"/>
    <property type="project" value="UniProtKB-UniRule"/>
</dbReference>
<dbReference type="SUPFAM" id="SSF51182">
    <property type="entry name" value="RmlC-like cupins"/>
    <property type="match status" value="1"/>
</dbReference>
<dbReference type="GO" id="GO:0005829">
    <property type="term" value="C:cytosol"/>
    <property type="evidence" value="ECO:0007669"/>
    <property type="project" value="TreeGrafter"/>
</dbReference>
<comment type="catalytic activity">
    <reaction evidence="1 7">
        <text>dTDP-4-dehydro-6-deoxy-alpha-D-glucose = dTDP-4-dehydro-beta-L-rhamnose</text>
        <dbReference type="Rhea" id="RHEA:16969"/>
        <dbReference type="ChEBI" id="CHEBI:57649"/>
        <dbReference type="ChEBI" id="CHEBI:62830"/>
        <dbReference type="EC" id="5.1.3.13"/>
    </reaction>
</comment>
<evidence type="ECO:0000256" key="2">
    <source>
        <dbReference type="ARBA" id="ARBA00001997"/>
    </source>
</evidence>
<evidence type="ECO:0000256" key="7">
    <source>
        <dbReference type="RuleBase" id="RU364069"/>
    </source>
</evidence>
<comment type="similarity">
    <text evidence="7">Belongs to the dTDP-4-dehydrorhamnose 3,5-epimerase family.</text>
</comment>
<feature type="active site" description="Proton acceptor" evidence="5">
    <location>
        <position position="61"/>
    </location>
</feature>
<evidence type="ECO:0000256" key="4">
    <source>
        <dbReference type="ARBA" id="ARBA00019595"/>
    </source>
</evidence>
<dbReference type="PANTHER" id="PTHR21047:SF2">
    <property type="entry name" value="THYMIDINE DIPHOSPHO-4-KETO-RHAMNOSE 3,5-EPIMERASE"/>
    <property type="match status" value="1"/>
</dbReference>
<dbReference type="EC" id="5.1.3.13" evidence="3 7"/>
<dbReference type="CDD" id="cd00438">
    <property type="entry name" value="cupin_RmlC"/>
    <property type="match status" value="1"/>
</dbReference>
<comment type="subunit">
    <text evidence="7">Homodimer.</text>
</comment>
<sequence length="180" mass="20424">MNIQTCAVPGPLIIEPDVFGDPRGFFMETYHRKRYEKAGIPHVFVQDNLSFSAKGVLRGLHFQKTRPQAKLVQALAGEVFDVAVDIRPGSETFGKWEGTLLSDKNKRQFFVPEGFAHGFCVISETALFAYKCSDFYDPEDEGGILWSDPDIGIDWPVENPVVSEKDRRLPGLFQQKDLWR</sequence>
<evidence type="ECO:0000313" key="8">
    <source>
        <dbReference type="EMBL" id="VEN74290.1"/>
    </source>
</evidence>
<dbReference type="EMBL" id="CAACVI010000023">
    <property type="protein sequence ID" value="VEN74290.1"/>
    <property type="molecule type" value="Genomic_DNA"/>
</dbReference>
<evidence type="ECO:0000256" key="3">
    <source>
        <dbReference type="ARBA" id="ARBA00012098"/>
    </source>
</evidence>
<dbReference type="NCBIfam" id="TIGR01221">
    <property type="entry name" value="rmlC"/>
    <property type="match status" value="1"/>
</dbReference>
<organism evidence="8">
    <name type="scientific">uncultured Desulfobacteraceae bacterium</name>
    <dbReference type="NCBI Taxonomy" id="218296"/>
    <lineage>
        <taxon>Bacteria</taxon>
        <taxon>Pseudomonadati</taxon>
        <taxon>Thermodesulfobacteriota</taxon>
        <taxon>Desulfobacteria</taxon>
        <taxon>Desulfobacterales</taxon>
        <taxon>Desulfobacteraceae</taxon>
        <taxon>environmental samples</taxon>
    </lineage>
</organism>
<dbReference type="GO" id="GO:0019305">
    <property type="term" value="P:dTDP-rhamnose biosynthetic process"/>
    <property type="evidence" value="ECO:0007669"/>
    <property type="project" value="UniProtKB-UniRule"/>
</dbReference>
<reference evidence="8" key="1">
    <citation type="submission" date="2019-01" db="EMBL/GenBank/DDBJ databases">
        <authorList>
            <consortium name="Genoscope - CEA"/>
            <person name="William W."/>
        </authorList>
    </citation>
    <scope>NUCLEOTIDE SEQUENCE</scope>
    <source>
        <strain evidence="8">CR-1</strain>
    </source>
</reference>
<keyword evidence="7 8" id="KW-0413">Isomerase</keyword>
<gene>
    <name evidence="8" type="primary">rmlC</name>
    <name evidence="8" type="ORF">EPICR_30225</name>
</gene>
<evidence type="ECO:0000256" key="5">
    <source>
        <dbReference type="PIRSR" id="PIRSR600888-1"/>
    </source>
</evidence>